<reference evidence="9 10" key="1">
    <citation type="submission" date="2019-12" db="EMBL/GenBank/DDBJ databases">
        <authorList>
            <person name="Alioto T."/>
            <person name="Alioto T."/>
            <person name="Gomez Garrido J."/>
        </authorList>
    </citation>
    <scope>NUCLEOTIDE SEQUENCE [LARGE SCALE GENOMIC DNA]</scope>
</reference>
<dbReference type="GO" id="GO:0022857">
    <property type="term" value="F:transmembrane transporter activity"/>
    <property type="evidence" value="ECO:0007669"/>
    <property type="project" value="InterPro"/>
</dbReference>
<dbReference type="PROSITE" id="PS50850">
    <property type="entry name" value="MFS"/>
    <property type="match status" value="1"/>
</dbReference>
<protein>
    <submittedName>
        <fullName evidence="9">Organic cation carnitine transporter 7-like</fullName>
    </submittedName>
</protein>
<feature type="transmembrane region" description="Helical" evidence="7">
    <location>
        <begin position="432"/>
        <end position="455"/>
    </location>
</feature>
<feature type="transmembrane region" description="Helical" evidence="7">
    <location>
        <begin position="27"/>
        <end position="49"/>
    </location>
</feature>
<comment type="subcellular location">
    <subcellularLocation>
        <location evidence="1">Membrane</location>
        <topology evidence="1">Multi-pass membrane protein</topology>
    </subcellularLocation>
</comment>
<dbReference type="SUPFAM" id="SSF103473">
    <property type="entry name" value="MFS general substrate transporter"/>
    <property type="match status" value="1"/>
</dbReference>
<name>A0A8S0TK58_OLEEU</name>
<evidence type="ECO:0000313" key="9">
    <source>
        <dbReference type="EMBL" id="CAA3005063.1"/>
    </source>
</evidence>
<evidence type="ECO:0000256" key="5">
    <source>
        <dbReference type="ARBA" id="ARBA00023136"/>
    </source>
</evidence>
<keyword evidence="5 7" id="KW-0472">Membrane</keyword>
<dbReference type="Gene3D" id="1.20.1250.20">
    <property type="entry name" value="MFS general substrate transporter like domains"/>
    <property type="match status" value="1"/>
</dbReference>
<evidence type="ECO:0000256" key="2">
    <source>
        <dbReference type="ARBA" id="ARBA00022448"/>
    </source>
</evidence>
<evidence type="ECO:0000256" key="3">
    <source>
        <dbReference type="ARBA" id="ARBA00022692"/>
    </source>
</evidence>
<dbReference type="GO" id="GO:0016020">
    <property type="term" value="C:membrane"/>
    <property type="evidence" value="ECO:0007669"/>
    <property type="project" value="UniProtKB-SubCell"/>
</dbReference>
<feature type="domain" description="Major facilitator superfamily (MFS) profile" evidence="8">
    <location>
        <begin position="40"/>
        <end position="486"/>
    </location>
</feature>
<organism evidence="9 10">
    <name type="scientific">Olea europaea subsp. europaea</name>
    <dbReference type="NCBI Taxonomy" id="158383"/>
    <lineage>
        <taxon>Eukaryota</taxon>
        <taxon>Viridiplantae</taxon>
        <taxon>Streptophyta</taxon>
        <taxon>Embryophyta</taxon>
        <taxon>Tracheophyta</taxon>
        <taxon>Spermatophyta</taxon>
        <taxon>Magnoliopsida</taxon>
        <taxon>eudicotyledons</taxon>
        <taxon>Gunneridae</taxon>
        <taxon>Pentapetalae</taxon>
        <taxon>asterids</taxon>
        <taxon>lamiids</taxon>
        <taxon>Lamiales</taxon>
        <taxon>Oleaceae</taxon>
        <taxon>Oleeae</taxon>
        <taxon>Olea</taxon>
    </lineage>
</organism>
<evidence type="ECO:0000256" key="4">
    <source>
        <dbReference type="ARBA" id="ARBA00022989"/>
    </source>
</evidence>
<feature type="transmembrane region" description="Helical" evidence="7">
    <location>
        <begin position="78"/>
        <end position="97"/>
    </location>
</feature>
<feature type="transmembrane region" description="Helical" evidence="7">
    <location>
        <begin position="131"/>
        <end position="152"/>
    </location>
</feature>
<accession>A0A8S0TK58</accession>
<comment type="caution">
    <text evidence="9">The sequence shown here is derived from an EMBL/GenBank/DDBJ whole genome shotgun (WGS) entry which is preliminary data.</text>
</comment>
<evidence type="ECO:0000313" key="10">
    <source>
        <dbReference type="Proteomes" id="UP000594638"/>
    </source>
</evidence>
<dbReference type="PANTHER" id="PTHR23511:SF5">
    <property type="entry name" value="MAJOR FACILITATOR-TYPE TRANSPORTER HXNZ-RELATED"/>
    <property type="match status" value="1"/>
</dbReference>
<feature type="transmembrane region" description="Helical" evidence="7">
    <location>
        <begin position="191"/>
        <end position="212"/>
    </location>
</feature>
<feature type="transmembrane region" description="Helical" evidence="7">
    <location>
        <begin position="299"/>
        <end position="322"/>
    </location>
</feature>
<dbReference type="FunFam" id="1.20.1250.20:FF:000232">
    <property type="entry name" value="Organic cation/carnitine transporter 7"/>
    <property type="match status" value="1"/>
</dbReference>
<gene>
    <name evidence="9" type="ORF">OLEA9_A088431</name>
</gene>
<dbReference type="Pfam" id="PF00083">
    <property type="entry name" value="Sugar_tr"/>
    <property type="match status" value="1"/>
</dbReference>
<evidence type="ECO:0000256" key="7">
    <source>
        <dbReference type="SAM" id="Phobius"/>
    </source>
</evidence>
<dbReference type="InterPro" id="IPR005829">
    <property type="entry name" value="Sugar_transporter_CS"/>
</dbReference>
<dbReference type="EMBL" id="CACTIH010007242">
    <property type="protein sequence ID" value="CAA3005063.1"/>
    <property type="molecule type" value="Genomic_DNA"/>
</dbReference>
<evidence type="ECO:0000259" key="8">
    <source>
        <dbReference type="PROSITE" id="PS50850"/>
    </source>
</evidence>
<dbReference type="Gramene" id="OE9A088431T4">
    <property type="protein sequence ID" value="OE9A088431C4"/>
    <property type="gene ID" value="OE9A088431"/>
</dbReference>
<comment type="similarity">
    <text evidence="6">Belongs to the major facilitator superfamily. Phosphate:H(+) symporter (TC 2.A.1.9) family.</text>
</comment>
<evidence type="ECO:0000256" key="6">
    <source>
        <dbReference type="ARBA" id="ARBA00044504"/>
    </source>
</evidence>
<dbReference type="OrthoDB" id="4139357at2759"/>
<proteinExistence type="inferred from homology"/>
<keyword evidence="2" id="KW-0813">Transport</keyword>
<keyword evidence="10" id="KW-1185">Reference proteome</keyword>
<keyword evidence="3 7" id="KW-0812">Transmembrane</keyword>
<evidence type="ECO:0000256" key="1">
    <source>
        <dbReference type="ARBA" id="ARBA00004141"/>
    </source>
</evidence>
<dbReference type="PANTHER" id="PTHR23511">
    <property type="entry name" value="SYNAPTIC VESICLE GLYCOPROTEIN 2"/>
    <property type="match status" value="1"/>
</dbReference>
<dbReference type="AlphaFoldDB" id="A0A8S0TK58"/>
<feature type="transmembrane region" description="Helical" evidence="7">
    <location>
        <begin position="373"/>
        <end position="390"/>
    </location>
</feature>
<feature type="transmembrane region" description="Helical" evidence="7">
    <location>
        <begin position="164"/>
        <end position="185"/>
    </location>
</feature>
<sequence length="493" mass="53561">MSSILIRVHNLILKMGNQIHGYTLDQILSTMGFGTFQGLVLFFAGAGWLSEAMEMMLLSFIGPAVKSEWTLSPTEESLLTTAVFGGMLIGAYFWGFISDAYGRRIAMQGADLVTAAAGLLSASSSDYKSLIIYRSLLGFGVGGGHVFTSWFLEFIPASSRGAWMIGISTFWTIGTLMGASLAWIVMPGLGWRWLLALSSIPAFLVLLFSIFAPESPRYLYMKGRTNEALGILEKIALINRTELPTGILLSDQNTDLDEENASSDETTLLSSTGKKKSYSETFFKSVLELFSKNLLGTTLLLWLTHFGYTFAYYGLVLLITEFNSAQRECGSTTIQSKKVQDASLYIDAFINSSAELPGLVVGAVLVDRLGRKLTMEILTGLTFILMLPLISHQNQLVTTALLFGARMFISTAFTILVVYAKEVYPTSVRGTGGGLATSMGRIGGMVCPLVAVALTSGCHQTVAIILFEIVVLVSGISILLFPFETMGRELSDM</sequence>
<feature type="transmembrane region" description="Helical" evidence="7">
    <location>
        <begin position="396"/>
        <end position="420"/>
    </location>
</feature>
<dbReference type="PROSITE" id="PS00216">
    <property type="entry name" value="SUGAR_TRANSPORT_1"/>
    <property type="match status" value="1"/>
</dbReference>
<dbReference type="InterPro" id="IPR020846">
    <property type="entry name" value="MFS_dom"/>
</dbReference>
<dbReference type="Proteomes" id="UP000594638">
    <property type="component" value="Unassembled WGS sequence"/>
</dbReference>
<dbReference type="InterPro" id="IPR036259">
    <property type="entry name" value="MFS_trans_sf"/>
</dbReference>
<dbReference type="InterPro" id="IPR005828">
    <property type="entry name" value="MFS_sugar_transport-like"/>
</dbReference>
<feature type="transmembrane region" description="Helical" evidence="7">
    <location>
        <begin position="461"/>
        <end position="483"/>
    </location>
</feature>
<keyword evidence="4 7" id="KW-1133">Transmembrane helix</keyword>